<gene>
    <name evidence="2" type="ORF">SAMN05660841_02148</name>
</gene>
<keyword evidence="1" id="KW-0812">Transmembrane</keyword>
<evidence type="ECO:0000256" key="1">
    <source>
        <dbReference type="SAM" id="Phobius"/>
    </source>
</evidence>
<keyword evidence="1" id="KW-1133">Transmembrane helix</keyword>
<protein>
    <recommendedName>
        <fullName evidence="4">5-bromo-4-chloroindolyl phosphate hydrolysis protein</fullName>
    </recommendedName>
</protein>
<name>A0A1T5DTI3_9SPHI</name>
<evidence type="ECO:0008006" key="4">
    <source>
        <dbReference type="Google" id="ProtNLM"/>
    </source>
</evidence>
<keyword evidence="3" id="KW-1185">Reference proteome</keyword>
<dbReference type="EMBL" id="FUZF01000008">
    <property type="protein sequence ID" value="SKB74713.1"/>
    <property type="molecule type" value="Genomic_DNA"/>
</dbReference>
<dbReference type="STRING" id="1513896.SAMN05660841_02148"/>
<organism evidence="2 3">
    <name type="scientific">Sphingobacterium nematocida</name>
    <dbReference type="NCBI Taxonomy" id="1513896"/>
    <lineage>
        <taxon>Bacteria</taxon>
        <taxon>Pseudomonadati</taxon>
        <taxon>Bacteroidota</taxon>
        <taxon>Sphingobacteriia</taxon>
        <taxon>Sphingobacteriales</taxon>
        <taxon>Sphingobacteriaceae</taxon>
        <taxon>Sphingobacterium</taxon>
    </lineage>
</organism>
<evidence type="ECO:0000313" key="2">
    <source>
        <dbReference type="EMBL" id="SKB74713.1"/>
    </source>
</evidence>
<dbReference type="AlphaFoldDB" id="A0A1T5DTI3"/>
<feature type="transmembrane region" description="Helical" evidence="1">
    <location>
        <begin position="47"/>
        <end position="69"/>
    </location>
</feature>
<reference evidence="3" key="1">
    <citation type="submission" date="2017-02" db="EMBL/GenBank/DDBJ databases">
        <authorList>
            <person name="Varghese N."/>
            <person name="Submissions S."/>
        </authorList>
    </citation>
    <scope>NUCLEOTIDE SEQUENCE [LARGE SCALE GENOMIC DNA]</scope>
    <source>
        <strain evidence="3">DSM 24091</strain>
    </source>
</reference>
<sequence length="258" mass="30002">MGWATKKSKRWEFGRLKWTFLSILMFFPPIHPLVMMSQASKSKVRSWYALAWLLLFLQFGLLYSFYLFAGAMSQGMLFTICGYISSYIVGNGLLLNQSKSYLQRLELAEVRPLTWINTLADQRRLELAYAQIETPQSFVTKLMYYQKEIDNRGIQEHVGKIIRLFHLLEQRDIQEAEKFLVRHGTVVNVLREYDDLENTRLHNQITLDSRNKLEAVLAQAASAIELDVTNLIKSRLLDVSAESDVYLQTLKNKNLLKD</sequence>
<dbReference type="RefSeq" id="WP_079643080.1">
    <property type="nucleotide sequence ID" value="NZ_FUZF01000008.1"/>
</dbReference>
<dbReference type="Proteomes" id="UP000190150">
    <property type="component" value="Unassembled WGS sequence"/>
</dbReference>
<accession>A0A1T5DTI3</accession>
<dbReference type="OrthoDB" id="713022at2"/>
<evidence type="ECO:0000313" key="3">
    <source>
        <dbReference type="Proteomes" id="UP000190150"/>
    </source>
</evidence>
<proteinExistence type="predicted"/>
<feature type="transmembrane region" description="Helical" evidence="1">
    <location>
        <begin position="75"/>
        <end position="95"/>
    </location>
</feature>
<keyword evidence="1" id="KW-0472">Membrane</keyword>